<reference evidence="2 3" key="1">
    <citation type="journal article" date="2016" name="Mol. Biol. Evol.">
        <title>Comparative Genomics of Early-Diverging Mushroom-Forming Fungi Provides Insights into the Origins of Lignocellulose Decay Capabilities.</title>
        <authorList>
            <person name="Nagy L.G."/>
            <person name="Riley R."/>
            <person name="Tritt A."/>
            <person name="Adam C."/>
            <person name="Daum C."/>
            <person name="Floudas D."/>
            <person name="Sun H."/>
            <person name="Yadav J.S."/>
            <person name="Pangilinan J."/>
            <person name="Larsson K.H."/>
            <person name="Matsuura K."/>
            <person name="Barry K."/>
            <person name="Labutti K."/>
            <person name="Kuo R."/>
            <person name="Ohm R.A."/>
            <person name="Bhattacharya S.S."/>
            <person name="Shirouzu T."/>
            <person name="Yoshinaga Y."/>
            <person name="Martin F.M."/>
            <person name="Grigoriev I.V."/>
            <person name="Hibbett D.S."/>
        </authorList>
    </citation>
    <scope>NUCLEOTIDE SEQUENCE [LARGE SCALE GENOMIC DNA]</scope>
    <source>
        <strain evidence="2 3">CBS 109695</strain>
    </source>
</reference>
<keyword evidence="3" id="KW-1185">Reference proteome</keyword>
<dbReference type="STRING" id="436010.A0A166HH62"/>
<organism evidence="2 3">
    <name type="scientific">Athelia psychrophila</name>
    <dbReference type="NCBI Taxonomy" id="1759441"/>
    <lineage>
        <taxon>Eukaryota</taxon>
        <taxon>Fungi</taxon>
        <taxon>Dikarya</taxon>
        <taxon>Basidiomycota</taxon>
        <taxon>Agaricomycotina</taxon>
        <taxon>Agaricomycetes</taxon>
        <taxon>Agaricomycetidae</taxon>
        <taxon>Atheliales</taxon>
        <taxon>Atheliaceae</taxon>
        <taxon>Athelia</taxon>
    </lineage>
</organism>
<proteinExistence type="predicted"/>
<dbReference type="CDD" id="cd10910">
    <property type="entry name" value="PIN_limkain_b1_N_like"/>
    <property type="match status" value="1"/>
</dbReference>
<dbReference type="GO" id="GO:0010468">
    <property type="term" value="P:regulation of gene expression"/>
    <property type="evidence" value="ECO:0007669"/>
    <property type="project" value="InterPro"/>
</dbReference>
<dbReference type="Pfam" id="PF01936">
    <property type="entry name" value="NYN"/>
    <property type="match status" value="1"/>
</dbReference>
<feature type="non-terminal residue" evidence="2">
    <location>
        <position position="145"/>
    </location>
</feature>
<name>A0A166HH62_9AGAM</name>
<feature type="domain" description="NYN" evidence="1">
    <location>
        <begin position="7"/>
        <end position="143"/>
    </location>
</feature>
<evidence type="ECO:0000313" key="3">
    <source>
        <dbReference type="Proteomes" id="UP000076532"/>
    </source>
</evidence>
<dbReference type="AlphaFoldDB" id="A0A166HH62"/>
<dbReference type="InterPro" id="IPR024768">
    <property type="entry name" value="Marf1"/>
</dbReference>
<sequence>MSKETPVAIFWDIDKLPLPSDSQTYETVHKITDKAHLYGPVSLFRAYSDVPELVNGESARFDLRAAGVSFVGCTQVESKSNAISVDMLIYAMDHPTPPTLVVISDDIQLIYACSILRMRKYHIVVVSLSNASHRMQEGASAFVDW</sequence>
<gene>
    <name evidence="2" type="ORF">FIBSPDRAFT_673113</name>
</gene>
<protein>
    <recommendedName>
        <fullName evidence="1">NYN domain-containing protein</fullName>
    </recommendedName>
</protein>
<dbReference type="PANTHER" id="PTHR14379:SF3">
    <property type="entry name" value="MEIOSIS REGULATOR AND MRNA STABILITY FACTOR 1"/>
    <property type="match status" value="1"/>
</dbReference>
<evidence type="ECO:0000313" key="2">
    <source>
        <dbReference type="EMBL" id="KZP18855.1"/>
    </source>
</evidence>
<dbReference type="OrthoDB" id="549353at2759"/>
<dbReference type="PANTHER" id="PTHR14379">
    <property type="entry name" value="LIMKAIN B LKAP"/>
    <property type="match status" value="1"/>
</dbReference>
<dbReference type="EMBL" id="KV417569">
    <property type="protein sequence ID" value="KZP18855.1"/>
    <property type="molecule type" value="Genomic_DNA"/>
</dbReference>
<dbReference type="GO" id="GO:0005777">
    <property type="term" value="C:peroxisome"/>
    <property type="evidence" value="ECO:0007669"/>
    <property type="project" value="InterPro"/>
</dbReference>
<dbReference type="GO" id="GO:0004540">
    <property type="term" value="F:RNA nuclease activity"/>
    <property type="evidence" value="ECO:0007669"/>
    <property type="project" value="InterPro"/>
</dbReference>
<dbReference type="Proteomes" id="UP000076532">
    <property type="component" value="Unassembled WGS sequence"/>
</dbReference>
<evidence type="ECO:0000259" key="1">
    <source>
        <dbReference type="Pfam" id="PF01936"/>
    </source>
</evidence>
<dbReference type="InterPro" id="IPR021139">
    <property type="entry name" value="NYN"/>
</dbReference>
<dbReference type="Gene3D" id="3.40.50.1010">
    <property type="entry name" value="5'-nuclease"/>
    <property type="match status" value="1"/>
</dbReference>
<accession>A0A166HH62</accession>